<keyword evidence="2" id="KW-0547">Nucleotide-binding</keyword>
<evidence type="ECO:0000313" key="5">
    <source>
        <dbReference type="EMBL" id="KAK7824137.1"/>
    </source>
</evidence>
<keyword evidence="3" id="KW-0611">Plant defense</keyword>
<evidence type="ECO:0000259" key="4">
    <source>
        <dbReference type="Pfam" id="PF18052"/>
    </source>
</evidence>
<accession>A0AAW0JBZ5</accession>
<dbReference type="Proteomes" id="UP000237347">
    <property type="component" value="Unassembled WGS sequence"/>
</dbReference>
<dbReference type="Gene3D" id="3.30.200.20">
    <property type="entry name" value="Phosphorylase Kinase, domain 1"/>
    <property type="match status" value="1"/>
</dbReference>
<dbReference type="GO" id="GO:0000166">
    <property type="term" value="F:nucleotide binding"/>
    <property type="evidence" value="ECO:0007669"/>
    <property type="project" value="UniProtKB-KW"/>
</dbReference>
<comment type="caution">
    <text evidence="5">The sequence shown here is derived from an EMBL/GenBank/DDBJ whole genome shotgun (WGS) entry which is preliminary data.</text>
</comment>
<dbReference type="EMBL" id="PKMF04000612">
    <property type="protein sequence ID" value="KAK7824137.1"/>
    <property type="molecule type" value="Genomic_DNA"/>
</dbReference>
<evidence type="ECO:0000256" key="2">
    <source>
        <dbReference type="ARBA" id="ARBA00022741"/>
    </source>
</evidence>
<evidence type="ECO:0000256" key="3">
    <source>
        <dbReference type="ARBA" id="ARBA00022821"/>
    </source>
</evidence>
<proteinExistence type="predicted"/>
<dbReference type="GO" id="GO:0006952">
    <property type="term" value="P:defense response"/>
    <property type="evidence" value="ECO:0007669"/>
    <property type="project" value="UniProtKB-KW"/>
</dbReference>
<dbReference type="Gene3D" id="1.20.5.4130">
    <property type="match status" value="1"/>
</dbReference>
<sequence>MAGALVGGAFLSAFLQVAFDRVASREVLDFLKGRKDIWGLLRKLKIKLLSANAVLNDAEEKQITDPAVKEWLDELQDAVYDADELLDGIAYEGLRYKIEADSQTTGTSLVQNPIPSSVSSSEFEKILENLEFIIEQMGVLGLKEVSGGVPVPSPRISTSCQEKCGVFGFKTQNEKNVEAKAGVRFECDNVVYKGKLDNGIWIAVKRFNKLAWPDSRQFLV</sequence>
<reference evidence="5 6" key="1">
    <citation type="journal article" date="2018" name="Sci. Data">
        <title>The draft genome sequence of cork oak.</title>
        <authorList>
            <person name="Ramos A.M."/>
            <person name="Usie A."/>
            <person name="Barbosa P."/>
            <person name="Barros P.M."/>
            <person name="Capote T."/>
            <person name="Chaves I."/>
            <person name="Simoes F."/>
            <person name="Abreu I."/>
            <person name="Carrasquinho I."/>
            <person name="Faro C."/>
            <person name="Guimaraes J.B."/>
            <person name="Mendonca D."/>
            <person name="Nobrega F."/>
            <person name="Rodrigues L."/>
            <person name="Saibo N.J.M."/>
            <person name="Varela M.C."/>
            <person name="Egas C."/>
            <person name="Matos J."/>
            <person name="Miguel C.M."/>
            <person name="Oliveira M.M."/>
            <person name="Ricardo C.P."/>
            <person name="Goncalves S."/>
        </authorList>
    </citation>
    <scope>NUCLEOTIDE SEQUENCE [LARGE SCALE GENOMIC DNA]</scope>
    <source>
        <strain evidence="6">cv. HL8</strain>
    </source>
</reference>
<dbReference type="Pfam" id="PF18052">
    <property type="entry name" value="Rx_N"/>
    <property type="match status" value="1"/>
</dbReference>
<evidence type="ECO:0000256" key="1">
    <source>
        <dbReference type="ARBA" id="ARBA00022737"/>
    </source>
</evidence>
<dbReference type="InterPro" id="IPR041118">
    <property type="entry name" value="Rx_N"/>
</dbReference>
<gene>
    <name evidence="5" type="primary">RPPL1_51</name>
    <name evidence="5" type="ORF">CFP56_034709</name>
</gene>
<dbReference type="AlphaFoldDB" id="A0AAW0JBZ5"/>
<keyword evidence="6" id="KW-1185">Reference proteome</keyword>
<name>A0AAW0JBZ5_QUESU</name>
<evidence type="ECO:0000313" key="6">
    <source>
        <dbReference type="Proteomes" id="UP000237347"/>
    </source>
</evidence>
<organism evidence="5 6">
    <name type="scientific">Quercus suber</name>
    <name type="common">Cork oak</name>
    <dbReference type="NCBI Taxonomy" id="58331"/>
    <lineage>
        <taxon>Eukaryota</taxon>
        <taxon>Viridiplantae</taxon>
        <taxon>Streptophyta</taxon>
        <taxon>Embryophyta</taxon>
        <taxon>Tracheophyta</taxon>
        <taxon>Spermatophyta</taxon>
        <taxon>Magnoliopsida</taxon>
        <taxon>eudicotyledons</taxon>
        <taxon>Gunneridae</taxon>
        <taxon>Pentapetalae</taxon>
        <taxon>rosids</taxon>
        <taxon>fabids</taxon>
        <taxon>Fagales</taxon>
        <taxon>Fagaceae</taxon>
        <taxon>Quercus</taxon>
    </lineage>
</organism>
<protein>
    <submittedName>
        <fullName evidence="5">Disease resistance rpp13-like protein 1</fullName>
    </submittedName>
</protein>
<feature type="domain" description="Disease resistance N-terminal" evidence="4">
    <location>
        <begin position="10"/>
        <end position="101"/>
    </location>
</feature>
<keyword evidence="1" id="KW-0677">Repeat</keyword>